<proteinExistence type="predicted"/>
<keyword evidence="2" id="KW-1185">Reference proteome</keyword>
<dbReference type="OrthoDB" id="1923056at2"/>
<protein>
    <recommendedName>
        <fullName evidence="3">Aspartyl-phosphate phosphatase Spo0E family protein</fullName>
    </recommendedName>
</protein>
<dbReference type="Proteomes" id="UP000287872">
    <property type="component" value="Unassembled WGS sequence"/>
</dbReference>
<reference evidence="1 2" key="1">
    <citation type="submission" date="2018-11" db="EMBL/GenBank/DDBJ databases">
        <title>Genome sequencing and assembly of Clostridium tagluense strain A121.</title>
        <authorList>
            <person name="Murakami T."/>
            <person name="Segawa T."/>
            <person name="Shcherbakova V.A."/>
            <person name="Mori H."/>
            <person name="Yoshimura Y."/>
        </authorList>
    </citation>
    <scope>NUCLEOTIDE SEQUENCE [LARGE SCALE GENOMIC DNA]</scope>
    <source>
        <strain evidence="1 2">A121</strain>
    </source>
</reference>
<dbReference type="Gene3D" id="4.10.280.10">
    <property type="entry name" value="Helix-loop-helix DNA-binding domain"/>
    <property type="match status" value="1"/>
</dbReference>
<dbReference type="SUPFAM" id="SSF140500">
    <property type="entry name" value="BAS1536-like"/>
    <property type="match status" value="1"/>
</dbReference>
<organism evidence="1 2">
    <name type="scientific">Clostridium tagluense</name>
    <dbReference type="NCBI Taxonomy" id="360422"/>
    <lineage>
        <taxon>Bacteria</taxon>
        <taxon>Bacillati</taxon>
        <taxon>Bacillota</taxon>
        <taxon>Clostridia</taxon>
        <taxon>Eubacteriales</taxon>
        <taxon>Clostridiaceae</taxon>
        <taxon>Clostridium</taxon>
    </lineage>
</organism>
<evidence type="ECO:0000313" key="1">
    <source>
        <dbReference type="EMBL" id="GCD11827.1"/>
    </source>
</evidence>
<sequence>MNKRYKFMNIKLQLIKRELESLRLILHFLLNFKKPTDKIVVSCSQQLDEVIVKYEKVKATCKKVA</sequence>
<dbReference type="EMBL" id="BHYK01000022">
    <property type="protein sequence ID" value="GCD11827.1"/>
    <property type="molecule type" value="Genomic_DNA"/>
</dbReference>
<evidence type="ECO:0008006" key="3">
    <source>
        <dbReference type="Google" id="ProtNLM"/>
    </source>
</evidence>
<comment type="caution">
    <text evidence="1">The sequence shown here is derived from an EMBL/GenBank/DDBJ whole genome shotgun (WGS) entry which is preliminary data.</text>
</comment>
<accession>A0A401UQM6</accession>
<dbReference type="InterPro" id="IPR036638">
    <property type="entry name" value="HLH_DNA-bd_sf"/>
</dbReference>
<dbReference type="RefSeq" id="WP_125003977.1">
    <property type="nucleotide sequence ID" value="NZ_BHYK01000022.1"/>
</dbReference>
<dbReference type="GeneID" id="77242572"/>
<dbReference type="GO" id="GO:0043937">
    <property type="term" value="P:regulation of sporulation"/>
    <property type="evidence" value="ECO:0007669"/>
    <property type="project" value="InterPro"/>
</dbReference>
<gene>
    <name evidence="1" type="ORF">Ctaglu_34500</name>
</gene>
<dbReference type="Pfam" id="PF09388">
    <property type="entry name" value="SpoOE-like"/>
    <property type="match status" value="1"/>
</dbReference>
<dbReference type="AlphaFoldDB" id="A0A401UQM6"/>
<name>A0A401UQM6_9CLOT</name>
<dbReference type="InterPro" id="IPR037208">
    <property type="entry name" value="Spo0E-like_sf"/>
</dbReference>
<evidence type="ECO:0000313" key="2">
    <source>
        <dbReference type="Proteomes" id="UP000287872"/>
    </source>
</evidence>
<dbReference type="GO" id="GO:0046983">
    <property type="term" value="F:protein dimerization activity"/>
    <property type="evidence" value="ECO:0007669"/>
    <property type="project" value="InterPro"/>
</dbReference>
<dbReference type="InterPro" id="IPR018540">
    <property type="entry name" value="Spo0E-like"/>
</dbReference>